<dbReference type="AlphaFoldDB" id="A0A4U8WBI9"/>
<dbReference type="KEGG" id="ctai:NCTC12078_01478"/>
<proteinExistence type="predicted"/>
<sequence length="57" mass="5804">MKMAYVILTFYCSDTIKTILDIVAGGGAGSPEPPPLLPPPLLGGSMGVMSSHSAPDT</sequence>
<name>A0A4U8WBI9_9FLAO</name>
<accession>A0A4U8WBI9</accession>
<organism evidence="1 2">
    <name type="scientific">Chryseobacterium taihuense</name>
    <dbReference type="NCBI Taxonomy" id="1141221"/>
    <lineage>
        <taxon>Bacteria</taxon>
        <taxon>Pseudomonadati</taxon>
        <taxon>Bacteroidota</taxon>
        <taxon>Flavobacteriia</taxon>
        <taxon>Flavobacteriales</taxon>
        <taxon>Weeksellaceae</taxon>
        <taxon>Chryseobacterium group</taxon>
        <taxon>Chryseobacterium</taxon>
    </lineage>
</organism>
<evidence type="ECO:0000313" key="2">
    <source>
        <dbReference type="Proteomes" id="UP000290013"/>
    </source>
</evidence>
<gene>
    <name evidence="1" type="ORF">NCTC12078_01478</name>
</gene>
<reference evidence="1 2" key="1">
    <citation type="submission" date="2019-02" db="EMBL/GenBank/DDBJ databases">
        <authorList>
            <consortium name="Pathogen Informatics"/>
        </authorList>
    </citation>
    <scope>NUCLEOTIDE SEQUENCE [LARGE SCALE GENOMIC DNA]</scope>
    <source>
        <strain evidence="1 2">3012STDY6944375</strain>
    </source>
</reference>
<protein>
    <submittedName>
        <fullName evidence="1">Uncharacterized protein</fullName>
    </submittedName>
</protein>
<evidence type="ECO:0000313" key="1">
    <source>
        <dbReference type="EMBL" id="VFB03463.1"/>
    </source>
</evidence>
<dbReference type="Proteomes" id="UP000290013">
    <property type="component" value="Chromosome"/>
</dbReference>
<dbReference type="EMBL" id="LR215974">
    <property type="protein sequence ID" value="VFB03463.1"/>
    <property type="molecule type" value="Genomic_DNA"/>
</dbReference>